<dbReference type="Proteomes" id="UP001054945">
    <property type="component" value="Unassembled WGS sequence"/>
</dbReference>
<comment type="caution">
    <text evidence="1">The sequence shown here is derived from an EMBL/GenBank/DDBJ whole genome shotgun (WGS) entry which is preliminary data.</text>
</comment>
<reference evidence="1 2" key="1">
    <citation type="submission" date="2021-06" db="EMBL/GenBank/DDBJ databases">
        <title>Caerostris extrusa draft genome.</title>
        <authorList>
            <person name="Kono N."/>
            <person name="Arakawa K."/>
        </authorList>
    </citation>
    <scope>NUCLEOTIDE SEQUENCE [LARGE SCALE GENOMIC DNA]</scope>
</reference>
<evidence type="ECO:0000313" key="2">
    <source>
        <dbReference type="Proteomes" id="UP001054945"/>
    </source>
</evidence>
<keyword evidence="2" id="KW-1185">Reference proteome</keyword>
<gene>
    <name evidence="1" type="ORF">CEXT_624501</name>
</gene>
<dbReference type="EMBL" id="BPLR01012288">
    <property type="protein sequence ID" value="GIY52787.1"/>
    <property type="molecule type" value="Genomic_DNA"/>
</dbReference>
<accession>A0AAV4U4X3</accession>
<name>A0AAV4U4X3_CAEEX</name>
<organism evidence="1 2">
    <name type="scientific">Caerostris extrusa</name>
    <name type="common">Bark spider</name>
    <name type="synonym">Caerostris bankana</name>
    <dbReference type="NCBI Taxonomy" id="172846"/>
    <lineage>
        <taxon>Eukaryota</taxon>
        <taxon>Metazoa</taxon>
        <taxon>Ecdysozoa</taxon>
        <taxon>Arthropoda</taxon>
        <taxon>Chelicerata</taxon>
        <taxon>Arachnida</taxon>
        <taxon>Araneae</taxon>
        <taxon>Araneomorphae</taxon>
        <taxon>Entelegynae</taxon>
        <taxon>Araneoidea</taxon>
        <taxon>Araneidae</taxon>
        <taxon>Caerostris</taxon>
    </lineage>
</organism>
<proteinExistence type="predicted"/>
<protein>
    <submittedName>
        <fullName evidence="1">Uncharacterized protein</fullName>
    </submittedName>
</protein>
<evidence type="ECO:0000313" key="1">
    <source>
        <dbReference type="EMBL" id="GIY52787.1"/>
    </source>
</evidence>
<sequence length="93" mass="10349">MNAIHRHNSLPEIFLLHPEIAFLQNSILTDRRKGINSFSLLSLQQKLLHGLRVCKYPLQLGELRGPFGVSRAPGIVRFPKRLAAALAVAEIGI</sequence>
<dbReference type="AlphaFoldDB" id="A0AAV4U4X3"/>